<dbReference type="Pfam" id="PF13564">
    <property type="entry name" value="DoxX_2"/>
    <property type="match status" value="1"/>
</dbReference>
<sequence length="134" mass="14691">MSEKSVKITYWAATGLVALVYLGGATFYITAHDMVAGMYEGLLKYPTYIIWPLAILKIVAAVVILWRPSTFLSDFAYAAMFWHLLLAASAHIAAGDPGWPPAIIAWAALIISFLTQNRVREKKSPYGDLLNSAA</sequence>
<organism evidence="6">
    <name type="scientific">marine sediment metagenome</name>
    <dbReference type="NCBI Taxonomy" id="412755"/>
    <lineage>
        <taxon>unclassified sequences</taxon>
        <taxon>metagenomes</taxon>
        <taxon>ecological metagenomes</taxon>
    </lineage>
</organism>
<dbReference type="EMBL" id="LAZR01000641">
    <property type="protein sequence ID" value="KKN61896.1"/>
    <property type="molecule type" value="Genomic_DNA"/>
</dbReference>
<accession>A0A0F9UL27</accession>
<reference evidence="6" key="1">
    <citation type="journal article" date="2015" name="Nature">
        <title>Complex archaea that bridge the gap between prokaryotes and eukaryotes.</title>
        <authorList>
            <person name="Spang A."/>
            <person name="Saw J.H."/>
            <person name="Jorgensen S.L."/>
            <person name="Zaremba-Niedzwiedzka K."/>
            <person name="Martijn J."/>
            <person name="Lind A.E."/>
            <person name="van Eijk R."/>
            <person name="Schleper C."/>
            <person name="Guy L."/>
            <person name="Ettema T.J."/>
        </authorList>
    </citation>
    <scope>NUCLEOTIDE SEQUENCE</scope>
</reference>
<keyword evidence="2 5" id="KW-0812">Transmembrane</keyword>
<feature type="transmembrane region" description="Helical" evidence="5">
    <location>
        <begin position="99"/>
        <end position="115"/>
    </location>
</feature>
<evidence type="ECO:0000256" key="4">
    <source>
        <dbReference type="ARBA" id="ARBA00023136"/>
    </source>
</evidence>
<keyword evidence="4 5" id="KW-0472">Membrane</keyword>
<evidence type="ECO:0000256" key="5">
    <source>
        <dbReference type="SAM" id="Phobius"/>
    </source>
</evidence>
<feature type="transmembrane region" description="Helical" evidence="5">
    <location>
        <begin position="75"/>
        <end position="93"/>
    </location>
</feature>
<evidence type="ECO:0008006" key="7">
    <source>
        <dbReference type="Google" id="ProtNLM"/>
    </source>
</evidence>
<evidence type="ECO:0000313" key="6">
    <source>
        <dbReference type="EMBL" id="KKN61896.1"/>
    </source>
</evidence>
<proteinExistence type="predicted"/>
<evidence type="ECO:0000256" key="1">
    <source>
        <dbReference type="ARBA" id="ARBA00004141"/>
    </source>
</evidence>
<dbReference type="AlphaFoldDB" id="A0A0F9UL27"/>
<feature type="transmembrane region" description="Helical" evidence="5">
    <location>
        <begin position="49"/>
        <end position="66"/>
    </location>
</feature>
<comment type="subcellular location">
    <subcellularLocation>
        <location evidence="1">Membrane</location>
        <topology evidence="1">Multi-pass membrane protein</topology>
    </subcellularLocation>
</comment>
<gene>
    <name evidence="6" type="ORF">LCGC14_0517330</name>
</gene>
<evidence type="ECO:0000256" key="3">
    <source>
        <dbReference type="ARBA" id="ARBA00022989"/>
    </source>
</evidence>
<dbReference type="InterPro" id="IPR032808">
    <property type="entry name" value="DoxX"/>
</dbReference>
<keyword evidence="3 5" id="KW-1133">Transmembrane helix</keyword>
<dbReference type="GO" id="GO:0016020">
    <property type="term" value="C:membrane"/>
    <property type="evidence" value="ECO:0007669"/>
    <property type="project" value="UniProtKB-SubCell"/>
</dbReference>
<protein>
    <recommendedName>
        <fullName evidence="7">DoxX family protein</fullName>
    </recommendedName>
</protein>
<evidence type="ECO:0000256" key="2">
    <source>
        <dbReference type="ARBA" id="ARBA00022692"/>
    </source>
</evidence>
<name>A0A0F9UL27_9ZZZZ</name>
<comment type="caution">
    <text evidence="6">The sequence shown here is derived from an EMBL/GenBank/DDBJ whole genome shotgun (WGS) entry which is preliminary data.</text>
</comment>
<feature type="transmembrane region" description="Helical" evidence="5">
    <location>
        <begin position="9"/>
        <end position="29"/>
    </location>
</feature>